<proteinExistence type="predicted"/>
<evidence type="ECO:0008006" key="5">
    <source>
        <dbReference type="Google" id="ProtNLM"/>
    </source>
</evidence>
<keyword evidence="4" id="KW-1185">Reference proteome</keyword>
<gene>
    <name evidence="3" type="ORF">ACFO60_11085</name>
</gene>
<dbReference type="Proteomes" id="UP001596004">
    <property type="component" value="Unassembled WGS sequence"/>
</dbReference>
<feature type="signal peptide" evidence="2">
    <location>
        <begin position="1"/>
        <end position="23"/>
    </location>
</feature>
<feature type="compositionally biased region" description="Low complexity" evidence="1">
    <location>
        <begin position="28"/>
        <end position="54"/>
    </location>
</feature>
<evidence type="ECO:0000313" key="4">
    <source>
        <dbReference type="Proteomes" id="UP001596004"/>
    </source>
</evidence>
<reference evidence="4" key="1">
    <citation type="journal article" date="2019" name="Int. J. Syst. Evol. Microbiol.">
        <title>The Global Catalogue of Microorganisms (GCM) 10K type strain sequencing project: providing services to taxonomists for standard genome sequencing and annotation.</title>
        <authorList>
            <consortium name="The Broad Institute Genomics Platform"/>
            <consortium name="The Broad Institute Genome Sequencing Center for Infectious Disease"/>
            <person name="Wu L."/>
            <person name="Ma J."/>
        </authorList>
    </citation>
    <scope>NUCLEOTIDE SEQUENCE [LARGE SCALE GENOMIC DNA]</scope>
    <source>
        <strain evidence="4">CGMCC 4.7132</strain>
    </source>
</reference>
<comment type="caution">
    <text evidence="3">The sequence shown here is derived from an EMBL/GenBank/DDBJ whole genome shotgun (WGS) entry which is preliminary data.</text>
</comment>
<feature type="region of interest" description="Disordered" evidence="1">
    <location>
        <begin position="26"/>
        <end position="56"/>
    </location>
</feature>
<protein>
    <recommendedName>
        <fullName evidence="5">Galactose oxidase</fullName>
    </recommendedName>
</protein>
<dbReference type="EMBL" id="JBHSFP010000005">
    <property type="protein sequence ID" value="MFC4531307.1"/>
    <property type="molecule type" value="Genomic_DNA"/>
</dbReference>
<evidence type="ECO:0000313" key="3">
    <source>
        <dbReference type="EMBL" id="MFC4531307.1"/>
    </source>
</evidence>
<accession>A0ABV9CEP5</accession>
<name>A0ABV9CEP5_9ACTN</name>
<evidence type="ECO:0000256" key="2">
    <source>
        <dbReference type="SAM" id="SignalP"/>
    </source>
</evidence>
<sequence>MGTTLRWPAAMTCLILAFAPACGGGAERTPPAKRATSAPAAGGAATAVPSPAATGRTAASPAWKTFAGAGLDGSSALLDVAASGPRDAWAVGYERSAEDREGTPVLQHWDGARWTETPVSPADAWHLVGVSTAGPRDAWVVGNGESPYAAHWDGARWRRWHPYGIADEYVLADVAATGGHAWLAGRGATQGVITEWTGRGFRNALRADGYFMAVTAKPGHVWAVGNDAPASGTPGDPMIWHGSAVSGTAIQSWQRARTPRVAGGVLRRVWMVAATDVWAVGAVSPPGGGPQTPLVLHWDGASWEQVAIPVPRGRLDGVTASGPGDVWISGVDADHSGQVLFLHFDGAEWTRSYGPLMRERRDGQQYEESDDVRRTGIARVPGASHLWTVGSVGTGDEEDDFILRHD</sequence>
<feature type="chain" id="PRO_5047381826" description="Galactose oxidase" evidence="2">
    <location>
        <begin position="24"/>
        <end position="406"/>
    </location>
</feature>
<dbReference type="RefSeq" id="WP_380839810.1">
    <property type="nucleotide sequence ID" value="NZ_JBHSFP010000005.1"/>
</dbReference>
<evidence type="ECO:0000256" key="1">
    <source>
        <dbReference type="SAM" id="MobiDB-lite"/>
    </source>
</evidence>
<keyword evidence="2" id="KW-0732">Signal</keyword>
<organism evidence="3 4">
    <name type="scientific">Sphaerisporangium dianthi</name>
    <dbReference type="NCBI Taxonomy" id="1436120"/>
    <lineage>
        <taxon>Bacteria</taxon>
        <taxon>Bacillati</taxon>
        <taxon>Actinomycetota</taxon>
        <taxon>Actinomycetes</taxon>
        <taxon>Streptosporangiales</taxon>
        <taxon>Streptosporangiaceae</taxon>
        <taxon>Sphaerisporangium</taxon>
    </lineage>
</organism>